<feature type="chain" id="PRO_5020358959" evidence="1">
    <location>
        <begin position="20"/>
        <end position="217"/>
    </location>
</feature>
<dbReference type="RefSeq" id="WP_136873535.1">
    <property type="nucleotide sequence ID" value="NZ_SWBO01000001.1"/>
</dbReference>
<dbReference type="EMBL" id="SWBO01000001">
    <property type="protein sequence ID" value="TKC03179.1"/>
    <property type="molecule type" value="Genomic_DNA"/>
</dbReference>
<keyword evidence="1" id="KW-0732">Signal</keyword>
<name>A0A4U1C9K9_9SPHI</name>
<proteinExistence type="predicted"/>
<dbReference type="AlphaFoldDB" id="A0A4U1C9K9"/>
<accession>A0A4U1C9K9</accession>
<feature type="signal peptide" evidence="1">
    <location>
        <begin position="1"/>
        <end position="19"/>
    </location>
</feature>
<evidence type="ECO:0000313" key="2">
    <source>
        <dbReference type="EMBL" id="TKC03179.1"/>
    </source>
</evidence>
<dbReference type="OrthoDB" id="680837at2"/>
<organism evidence="2 3">
    <name type="scientific">Pedobacter cryotolerans</name>
    <dbReference type="NCBI Taxonomy" id="2571270"/>
    <lineage>
        <taxon>Bacteria</taxon>
        <taxon>Pseudomonadati</taxon>
        <taxon>Bacteroidota</taxon>
        <taxon>Sphingobacteriia</taxon>
        <taxon>Sphingobacteriales</taxon>
        <taxon>Sphingobacteriaceae</taxon>
        <taxon>Pedobacter</taxon>
    </lineage>
</organism>
<sequence>MKRIILTLTLLICFFYLNAQQGFQSYADGSPATLIKKTDVEGTELLYENWLPATIKSSNGKEYTNVMVKYNLLEDVPYFLGKGDVTMIFSSPIKEFVIEDKVGAKKRIFRAGFPSYNQFTTSTFFEVLVDGKIKLLKKQGKRITEARAYNSATTVKSIIDDVSYYLHENNQLIAIKRDKKFFLSRPKITEATLTILNDKKVNFRDQDTLIEIVKTFN</sequence>
<gene>
    <name evidence="2" type="ORF">FA045_01000</name>
</gene>
<dbReference type="Proteomes" id="UP000310477">
    <property type="component" value="Unassembled WGS sequence"/>
</dbReference>
<reference evidence="2 3" key="1">
    <citation type="submission" date="2019-04" db="EMBL/GenBank/DDBJ databases">
        <title>Pedobacter sp. AR-2-6 sp. nov., isolated from Arctic soil.</title>
        <authorList>
            <person name="Dahal R.H."/>
            <person name="Kim D.-U."/>
        </authorList>
    </citation>
    <scope>NUCLEOTIDE SEQUENCE [LARGE SCALE GENOMIC DNA]</scope>
    <source>
        <strain evidence="2 3">AR-2-6</strain>
    </source>
</reference>
<evidence type="ECO:0000256" key="1">
    <source>
        <dbReference type="SAM" id="SignalP"/>
    </source>
</evidence>
<keyword evidence="3" id="KW-1185">Reference proteome</keyword>
<protein>
    <submittedName>
        <fullName evidence="2">Uncharacterized protein</fullName>
    </submittedName>
</protein>
<evidence type="ECO:0000313" key="3">
    <source>
        <dbReference type="Proteomes" id="UP000310477"/>
    </source>
</evidence>
<comment type="caution">
    <text evidence="2">The sequence shown here is derived from an EMBL/GenBank/DDBJ whole genome shotgun (WGS) entry which is preliminary data.</text>
</comment>